<feature type="region of interest" description="Disordered" evidence="1">
    <location>
        <begin position="219"/>
        <end position="243"/>
    </location>
</feature>
<feature type="compositionally biased region" description="Basic and acidic residues" evidence="1">
    <location>
        <begin position="277"/>
        <end position="286"/>
    </location>
</feature>
<dbReference type="KEGG" id="phu:Phum_PHUM138270"/>
<evidence type="ECO:0000313" key="4">
    <source>
        <dbReference type="Proteomes" id="UP000009046"/>
    </source>
</evidence>
<reference evidence="2" key="2">
    <citation type="submission" date="2007-04" db="EMBL/GenBank/DDBJ databases">
        <title>The genome of the human body louse.</title>
        <authorList>
            <consortium name="The Human Body Louse Genome Consortium"/>
            <person name="Kirkness E."/>
            <person name="Walenz B."/>
            <person name="Hass B."/>
            <person name="Bruggner R."/>
            <person name="Strausberg R."/>
        </authorList>
    </citation>
    <scope>NUCLEOTIDE SEQUENCE</scope>
    <source>
        <strain evidence="2">USDA</strain>
    </source>
</reference>
<dbReference type="Pfam" id="PF15798">
    <property type="entry name" value="PRAS"/>
    <property type="match status" value="1"/>
</dbReference>
<dbReference type="GeneID" id="8234370"/>
<proteinExistence type="predicted"/>
<accession>E0VES2</accession>
<dbReference type="PANTHER" id="PTHR21844:SF2">
    <property type="entry name" value="PROLINE-RICH AKT1 SUBSTRATE 1"/>
    <property type="match status" value="1"/>
</dbReference>
<dbReference type="PANTHER" id="PTHR21844">
    <property type="entry name" value="AKT1 SUBSTRATE 1 PROTEIN"/>
    <property type="match status" value="1"/>
</dbReference>
<dbReference type="HOGENOM" id="CLU_050595_0_0_1"/>
<dbReference type="RefSeq" id="XP_002424616.1">
    <property type="nucleotide sequence ID" value="XM_002424571.1"/>
</dbReference>
<dbReference type="Proteomes" id="UP000009046">
    <property type="component" value="Unassembled WGS sequence"/>
</dbReference>
<dbReference type="eggNOG" id="ENOG502S0GB">
    <property type="taxonomic scope" value="Eukaryota"/>
</dbReference>
<protein>
    <submittedName>
        <fullName evidence="2 3">Uncharacterized protein</fullName>
    </submittedName>
</protein>
<organism>
    <name type="scientific">Pediculus humanus subsp. corporis</name>
    <name type="common">Body louse</name>
    <dbReference type="NCBI Taxonomy" id="121224"/>
    <lineage>
        <taxon>Eukaryota</taxon>
        <taxon>Metazoa</taxon>
        <taxon>Ecdysozoa</taxon>
        <taxon>Arthropoda</taxon>
        <taxon>Hexapoda</taxon>
        <taxon>Insecta</taxon>
        <taxon>Pterygota</taxon>
        <taxon>Neoptera</taxon>
        <taxon>Paraneoptera</taxon>
        <taxon>Psocodea</taxon>
        <taxon>Troctomorpha</taxon>
        <taxon>Phthiraptera</taxon>
        <taxon>Anoplura</taxon>
        <taxon>Pediculidae</taxon>
        <taxon>Pediculus</taxon>
    </lineage>
</organism>
<keyword evidence="4" id="KW-1185">Reference proteome</keyword>
<dbReference type="InParanoid" id="E0VES2"/>
<dbReference type="GO" id="GO:0005737">
    <property type="term" value="C:cytoplasm"/>
    <property type="evidence" value="ECO:0007669"/>
    <property type="project" value="TreeGrafter"/>
</dbReference>
<dbReference type="AlphaFoldDB" id="E0VES2"/>
<name>E0VES2_PEDHC</name>
<evidence type="ECO:0000256" key="1">
    <source>
        <dbReference type="SAM" id="MobiDB-lite"/>
    </source>
</evidence>
<dbReference type="CTD" id="8234370"/>
<feature type="region of interest" description="Disordered" evidence="1">
    <location>
        <begin position="259"/>
        <end position="286"/>
    </location>
</feature>
<dbReference type="EMBL" id="DS235096">
    <property type="protein sequence ID" value="EEB11878.1"/>
    <property type="molecule type" value="Genomic_DNA"/>
</dbReference>
<evidence type="ECO:0000313" key="2">
    <source>
        <dbReference type="EMBL" id="EEB11878.1"/>
    </source>
</evidence>
<dbReference type="STRING" id="121224.E0VES2"/>
<reference evidence="3" key="3">
    <citation type="submission" date="2021-02" db="UniProtKB">
        <authorList>
            <consortium name="EnsemblMetazoa"/>
        </authorList>
    </citation>
    <scope>IDENTIFICATION</scope>
    <source>
        <strain evidence="3">USDA</strain>
    </source>
</reference>
<dbReference type="FunCoup" id="E0VES2">
    <property type="interactions" value="215"/>
</dbReference>
<reference evidence="2" key="1">
    <citation type="submission" date="2007-04" db="EMBL/GenBank/DDBJ databases">
        <title>Annotation of Pediculus humanus corporis strain USDA.</title>
        <authorList>
            <person name="Kirkness E."/>
            <person name="Hannick L."/>
            <person name="Hass B."/>
            <person name="Bruggner R."/>
            <person name="Lawson D."/>
            <person name="Bidwell S."/>
            <person name="Joardar V."/>
            <person name="Caler E."/>
            <person name="Walenz B."/>
            <person name="Inman J."/>
            <person name="Schobel S."/>
            <person name="Galinsky K."/>
            <person name="Amedeo P."/>
            <person name="Strausberg R."/>
        </authorList>
    </citation>
    <scope>NUCLEOTIDE SEQUENCE</scope>
    <source>
        <strain evidence="2">USDA</strain>
    </source>
</reference>
<dbReference type="VEuPathDB" id="VectorBase:PHUM138270"/>
<dbReference type="InterPro" id="IPR026682">
    <property type="entry name" value="AKT1S1"/>
</dbReference>
<evidence type="ECO:0000313" key="3">
    <source>
        <dbReference type="EnsemblMetazoa" id="PHUM138270-PA"/>
    </source>
</evidence>
<sequence>MIITCKCLNVFVDAKESSKNHSGIQLSTLNLSEEEESINIFKEELCEIEINKVSIQVKALVRSTNVGRWMIEQCINCSTTCYLTSLDGSHTLANTALISHLDAVAEKKTYKEYSPVFQIIVEPLVSEESSIQTALTSLQQQLNDAIREQVTKTEERIRFYTEQQYNLLDEFRDRATKDHKSLASKIFEAEPHVAAVSDSAFSESGLVKDAQGKKINSKVSDEKSFVSPNHSVQSFSKNSNDEHNYFDSEGLFVLEGMEDSVSNEPNHSEGESDTDHDDSGSHDEGIDIHRKRTSSFNLAKSLPVNVPVYSVPSTNYNNDDDSSSIGAVDIAASIKALARSVHGDAIFGDLPRPRFSTQI</sequence>
<gene>
    <name evidence="3" type="primary">8234370</name>
    <name evidence="2" type="ORF">Phum_PHUM138270</name>
</gene>
<dbReference type="GO" id="GO:0048011">
    <property type="term" value="P:neurotrophin TRK receptor signaling pathway"/>
    <property type="evidence" value="ECO:0007669"/>
    <property type="project" value="InterPro"/>
</dbReference>
<dbReference type="OrthoDB" id="9992964at2759"/>
<dbReference type="OMA" id="CSIYTHA"/>
<feature type="compositionally biased region" description="Polar residues" evidence="1">
    <location>
        <begin position="226"/>
        <end position="238"/>
    </location>
</feature>
<dbReference type="GO" id="GO:0032007">
    <property type="term" value="P:negative regulation of TOR signaling"/>
    <property type="evidence" value="ECO:0007669"/>
    <property type="project" value="InterPro"/>
</dbReference>
<dbReference type="EMBL" id="AAZO01001595">
    <property type="status" value="NOT_ANNOTATED_CDS"/>
    <property type="molecule type" value="Genomic_DNA"/>
</dbReference>
<dbReference type="EnsemblMetazoa" id="PHUM138270-RA">
    <property type="protein sequence ID" value="PHUM138270-PA"/>
    <property type="gene ID" value="PHUM138270"/>
</dbReference>